<sequence>MENETESNAPAAPDAQASRDLVGSLQKGLGVLEILANAPDGMTLTEVANEAGLTRAGARRLLLTLVASGYARQEERRFLLSARLLGLARTWMGGAALWHYAEPIMRRISETLGESCSAAVLEGEEVVYVARVAGRRIVSVALNVGTRLPAYCTSMGRILLSDLDAPELTRFLAQAAISAKTERTMTDRAALTEAVVLAGARGYAIVDQELELGLRSIAVPIRDKTGRIAAALNVSTQSARFTCAEMEQTILPLLQAGAREIEDFLALQ</sequence>
<dbReference type="Proteomes" id="UP000777661">
    <property type="component" value="Unassembled WGS sequence"/>
</dbReference>
<dbReference type="NCBIfam" id="TIGR02431">
    <property type="entry name" value="pcaR_pcaU"/>
    <property type="match status" value="1"/>
</dbReference>
<dbReference type="EMBL" id="JAHSQO010000004">
    <property type="protein sequence ID" value="MBY8917811.1"/>
    <property type="molecule type" value="Genomic_DNA"/>
</dbReference>
<name>A0ABS7RCU0_9HYPH</name>
<feature type="domain" description="IclR-ED" evidence="5">
    <location>
        <begin position="83"/>
        <end position="267"/>
    </location>
</feature>
<keyword evidence="2" id="KW-0238">DNA-binding</keyword>
<evidence type="ECO:0000256" key="3">
    <source>
        <dbReference type="ARBA" id="ARBA00023163"/>
    </source>
</evidence>
<dbReference type="InterPro" id="IPR029016">
    <property type="entry name" value="GAF-like_dom_sf"/>
</dbReference>
<proteinExistence type="predicted"/>
<comment type="caution">
    <text evidence="6">The sequence shown here is derived from an EMBL/GenBank/DDBJ whole genome shotgun (WGS) entry which is preliminary data.</text>
</comment>
<dbReference type="InterPro" id="IPR014757">
    <property type="entry name" value="Tscrpt_reg_IclR_C"/>
</dbReference>
<dbReference type="PROSITE" id="PS51077">
    <property type="entry name" value="HTH_ICLR"/>
    <property type="match status" value="1"/>
</dbReference>
<feature type="domain" description="HTH iclR-type" evidence="4">
    <location>
        <begin position="22"/>
        <end position="82"/>
    </location>
</feature>
<dbReference type="InterPro" id="IPR012794">
    <property type="entry name" value="PcaR_PcaU"/>
</dbReference>
<dbReference type="Gene3D" id="1.10.10.10">
    <property type="entry name" value="Winged helix-like DNA-binding domain superfamily/Winged helix DNA-binding domain"/>
    <property type="match status" value="1"/>
</dbReference>
<dbReference type="SUPFAM" id="SSF46785">
    <property type="entry name" value="Winged helix' DNA-binding domain"/>
    <property type="match status" value="1"/>
</dbReference>
<dbReference type="Pfam" id="PF09339">
    <property type="entry name" value="HTH_IclR"/>
    <property type="match status" value="1"/>
</dbReference>
<evidence type="ECO:0000259" key="4">
    <source>
        <dbReference type="PROSITE" id="PS51077"/>
    </source>
</evidence>
<dbReference type="InterPro" id="IPR036388">
    <property type="entry name" value="WH-like_DNA-bd_sf"/>
</dbReference>
<protein>
    <submittedName>
        <fullName evidence="6">Helix-turn-helix domain-containing protein</fullName>
    </submittedName>
</protein>
<evidence type="ECO:0000313" key="6">
    <source>
        <dbReference type="EMBL" id="MBY8917811.1"/>
    </source>
</evidence>
<dbReference type="PROSITE" id="PS51078">
    <property type="entry name" value="ICLR_ED"/>
    <property type="match status" value="1"/>
</dbReference>
<keyword evidence="1" id="KW-0805">Transcription regulation</keyword>
<dbReference type="InterPro" id="IPR036390">
    <property type="entry name" value="WH_DNA-bd_sf"/>
</dbReference>
<organism evidence="6 7">
    <name type="scientific">Nitratireductor rhodophyticola</name>
    <dbReference type="NCBI Taxonomy" id="2854036"/>
    <lineage>
        <taxon>Bacteria</taxon>
        <taxon>Pseudomonadati</taxon>
        <taxon>Pseudomonadota</taxon>
        <taxon>Alphaproteobacteria</taxon>
        <taxon>Hyphomicrobiales</taxon>
        <taxon>Phyllobacteriaceae</taxon>
        <taxon>Nitratireductor</taxon>
    </lineage>
</organism>
<keyword evidence="3" id="KW-0804">Transcription</keyword>
<gene>
    <name evidence="6" type="ORF">KVG22_14495</name>
</gene>
<evidence type="ECO:0000256" key="2">
    <source>
        <dbReference type="ARBA" id="ARBA00023125"/>
    </source>
</evidence>
<evidence type="ECO:0000259" key="5">
    <source>
        <dbReference type="PROSITE" id="PS51078"/>
    </source>
</evidence>
<keyword evidence="7" id="KW-1185">Reference proteome</keyword>
<reference evidence="6 7" key="1">
    <citation type="submission" date="2021-06" db="EMBL/GenBank/DDBJ databases">
        <title>Nitratireductor porphyridii sp. nov., isolated from a small marine red alga, Porphyridium purpureum in South Korea.</title>
        <authorList>
            <person name="Kim K.H."/>
            <person name="Kristyanto S."/>
            <person name="Jeon C.O."/>
        </authorList>
    </citation>
    <scope>NUCLEOTIDE SEQUENCE [LARGE SCALE GENOMIC DNA]</scope>
    <source>
        <strain evidence="6 7">R6</strain>
    </source>
</reference>
<evidence type="ECO:0000256" key="1">
    <source>
        <dbReference type="ARBA" id="ARBA00023015"/>
    </source>
</evidence>
<dbReference type="Gene3D" id="3.30.450.40">
    <property type="match status" value="1"/>
</dbReference>
<dbReference type="SMART" id="SM00346">
    <property type="entry name" value="HTH_ICLR"/>
    <property type="match status" value="1"/>
</dbReference>
<dbReference type="Pfam" id="PF01614">
    <property type="entry name" value="IclR_C"/>
    <property type="match status" value="1"/>
</dbReference>
<dbReference type="InterPro" id="IPR005471">
    <property type="entry name" value="Tscrpt_reg_IclR_N"/>
</dbReference>
<dbReference type="PANTHER" id="PTHR30136:SF34">
    <property type="entry name" value="TRANSCRIPTIONAL REGULATOR"/>
    <property type="match status" value="1"/>
</dbReference>
<evidence type="ECO:0000313" key="7">
    <source>
        <dbReference type="Proteomes" id="UP000777661"/>
    </source>
</evidence>
<dbReference type="PANTHER" id="PTHR30136">
    <property type="entry name" value="HELIX-TURN-HELIX TRANSCRIPTIONAL REGULATOR, ICLR FAMILY"/>
    <property type="match status" value="1"/>
</dbReference>
<dbReference type="SUPFAM" id="SSF55781">
    <property type="entry name" value="GAF domain-like"/>
    <property type="match status" value="1"/>
</dbReference>
<dbReference type="InterPro" id="IPR050707">
    <property type="entry name" value="HTH_MetabolicPath_Reg"/>
</dbReference>
<accession>A0ABS7RCU0</accession>
<dbReference type="RefSeq" id="WP_223006247.1">
    <property type="nucleotide sequence ID" value="NZ_JAHSQO010000004.1"/>
</dbReference>